<feature type="binding site" evidence="7">
    <location>
        <position position="123"/>
    </location>
    <ligand>
        <name>phosphoenolpyruvate</name>
        <dbReference type="ChEBI" id="CHEBI:58702"/>
    </ligand>
</feature>
<protein>
    <recommendedName>
        <fullName evidence="7">3-phosphoshikimate 1-carboxyvinyltransferase</fullName>
        <ecNumber evidence="7">2.5.1.19</ecNumber>
    </recommendedName>
    <alternativeName>
        <fullName evidence="7">5-enolpyruvylshikimate-3-phosphate synthase</fullName>
        <shortName evidence="7">EPSP synthase</shortName>
        <shortName evidence="7">EPSPS</shortName>
    </alternativeName>
</protein>
<name>A0A6P2BY43_9ACTN</name>
<gene>
    <name evidence="7 9" type="primary">aroA</name>
    <name evidence="9" type="ORF">EAS64_16770</name>
</gene>
<evidence type="ECO:0000313" key="9">
    <source>
        <dbReference type="EMBL" id="TVZ04069.1"/>
    </source>
</evidence>
<comment type="subcellular location">
    <subcellularLocation>
        <location evidence="7">Cytoplasm</location>
    </subcellularLocation>
</comment>
<feature type="active site" description="Proton acceptor" evidence="7">
    <location>
        <position position="318"/>
    </location>
</feature>
<dbReference type="EMBL" id="RPFW01000003">
    <property type="protein sequence ID" value="TVZ04069.1"/>
    <property type="molecule type" value="Genomic_DNA"/>
</dbReference>
<evidence type="ECO:0000256" key="1">
    <source>
        <dbReference type="ARBA" id="ARBA00004811"/>
    </source>
</evidence>
<evidence type="ECO:0000256" key="2">
    <source>
        <dbReference type="ARBA" id="ARBA00009948"/>
    </source>
</evidence>
<comment type="subunit">
    <text evidence="7">Monomer.</text>
</comment>
<feature type="binding site" evidence="7">
    <location>
        <position position="95"/>
    </location>
    <ligand>
        <name>phosphoenolpyruvate</name>
        <dbReference type="ChEBI" id="CHEBI:58702"/>
    </ligand>
</feature>
<feature type="binding site" evidence="7">
    <location>
        <position position="30"/>
    </location>
    <ligand>
        <name>3-phosphoshikimate</name>
        <dbReference type="ChEBI" id="CHEBI:145989"/>
    </ligand>
</feature>
<feature type="binding site" evidence="7">
    <location>
        <position position="345"/>
    </location>
    <ligand>
        <name>3-phosphoshikimate</name>
        <dbReference type="ChEBI" id="CHEBI:145989"/>
    </ligand>
</feature>
<dbReference type="UniPathway" id="UPA00053">
    <property type="reaction ID" value="UER00089"/>
</dbReference>
<dbReference type="RefSeq" id="WP_145853939.1">
    <property type="nucleotide sequence ID" value="NZ_RPFW01000003.1"/>
</dbReference>
<keyword evidence="5 7" id="KW-0057">Aromatic amino acid biosynthesis</keyword>
<comment type="caution">
    <text evidence="7">Lacks conserved residue(s) required for the propagation of feature annotation.</text>
</comment>
<dbReference type="InterPro" id="IPR023193">
    <property type="entry name" value="EPSP_synthase_CS"/>
</dbReference>
<dbReference type="PANTHER" id="PTHR21090">
    <property type="entry name" value="AROM/DEHYDROQUINATE SYNTHASE"/>
    <property type="match status" value="1"/>
</dbReference>
<evidence type="ECO:0000313" key="10">
    <source>
        <dbReference type="Proteomes" id="UP000460272"/>
    </source>
</evidence>
<dbReference type="HAMAP" id="MF_00210">
    <property type="entry name" value="EPSP_synth"/>
    <property type="match status" value="1"/>
</dbReference>
<evidence type="ECO:0000256" key="3">
    <source>
        <dbReference type="ARBA" id="ARBA00022605"/>
    </source>
</evidence>
<feature type="binding site" evidence="7">
    <location>
        <position position="349"/>
    </location>
    <ligand>
        <name>phosphoenolpyruvate</name>
        <dbReference type="ChEBI" id="CHEBI:58702"/>
    </ligand>
</feature>
<dbReference type="PROSITE" id="PS00104">
    <property type="entry name" value="EPSP_SYNTHASE_1"/>
    <property type="match status" value="1"/>
</dbReference>
<feature type="domain" description="Enolpyruvate transferase" evidence="8">
    <location>
        <begin position="13"/>
        <end position="426"/>
    </location>
</feature>
<dbReference type="PIRSF" id="PIRSF000505">
    <property type="entry name" value="EPSPS"/>
    <property type="match status" value="1"/>
</dbReference>
<dbReference type="Proteomes" id="UP000460272">
    <property type="component" value="Unassembled WGS sequence"/>
</dbReference>
<evidence type="ECO:0000256" key="7">
    <source>
        <dbReference type="HAMAP-Rule" id="MF_00210"/>
    </source>
</evidence>
<dbReference type="Pfam" id="PF00275">
    <property type="entry name" value="EPSP_synthase"/>
    <property type="match status" value="1"/>
</dbReference>
<keyword evidence="10" id="KW-1185">Reference proteome</keyword>
<feature type="binding site" evidence="7">
    <location>
        <position position="171"/>
    </location>
    <ligand>
        <name>phosphoenolpyruvate</name>
        <dbReference type="ChEBI" id="CHEBI:58702"/>
    </ligand>
</feature>
<dbReference type="EC" id="2.5.1.19" evidence="7"/>
<keyword evidence="7" id="KW-0963">Cytoplasm</keyword>
<reference evidence="9 10" key="1">
    <citation type="submission" date="2018-11" db="EMBL/GenBank/DDBJ databases">
        <title>Trebonia kvetii gen.nov., sp.nov., a novel acidophilic actinobacterium, and proposal of the new actinobacterial family Treboniaceae fam. nov.</title>
        <authorList>
            <person name="Rapoport D."/>
            <person name="Sagova-Mareckova M."/>
            <person name="Sedlacek I."/>
            <person name="Provaznik J."/>
            <person name="Kralova S."/>
            <person name="Pavlinic D."/>
            <person name="Benes V."/>
            <person name="Kopecky J."/>
        </authorList>
    </citation>
    <scope>NUCLEOTIDE SEQUENCE [LARGE SCALE GENOMIC DNA]</scope>
    <source>
        <strain evidence="9 10">15Tr583</strain>
    </source>
</reference>
<dbReference type="NCBIfam" id="TIGR01356">
    <property type="entry name" value="aroA"/>
    <property type="match status" value="1"/>
</dbReference>
<keyword evidence="3 7" id="KW-0028">Amino-acid biosynthesis</keyword>
<dbReference type="FunFam" id="3.65.10.10:FF:000011">
    <property type="entry name" value="3-phosphoshikimate 1-carboxyvinyltransferase"/>
    <property type="match status" value="1"/>
</dbReference>
<dbReference type="InterPro" id="IPR001986">
    <property type="entry name" value="Enolpyruvate_Tfrase_dom"/>
</dbReference>
<keyword evidence="4 7" id="KW-0808">Transferase</keyword>
<feature type="binding site" evidence="7">
    <location>
        <position position="418"/>
    </location>
    <ligand>
        <name>phosphoenolpyruvate</name>
        <dbReference type="ChEBI" id="CHEBI:58702"/>
    </ligand>
</feature>
<organism evidence="9 10">
    <name type="scientific">Trebonia kvetii</name>
    <dbReference type="NCBI Taxonomy" id="2480626"/>
    <lineage>
        <taxon>Bacteria</taxon>
        <taxon>Bacillati</taxon>
        <taxon>Actinomycetota</taxon>
        <taxon>Actinomycetes</taxon>
        <taxon>Streptosporangiales</taxon>
        <taxon>Treboniaceae</taxon>
        <taxon>Trebonia</taxon>
    </lineage>
</organism>
<dbReference type="GO" id="GO:0008652">
    <property type="term" value="P:amino acid biosynthetic process"/>
    <property type="evidence" value="ECO:0007669"/>
    <property type="project" value="UniProtKB-KW"/>
</dbReference>
<dbReference type="GO" id="GO:0005737">
    <property type="term" value="C:cytoplasm"/>
    <property type="evidence" value="ECO:0007669"/>
    <property type="project" value="UniProtKB-SubCell"/>
</dbReference>
<dbReference type="CDD" id="cd01556">
    <property type="entry name" value="EPSP_synthase"/>
    <property type="match status" value="1"/>
</dbReference>
<sequence length="436" mass="44385">MDSGRWLAPSALGPVRATLRLPGSKSITNRALILAALSDSPSLVHGVLKARDSSLAIAALRALGCTVEENGADAAITPGALPLGSAVSVDVGNSGTVMRFLPAVAALTPAAVAFDGDPRARERPVGALLSALRTLGVSIDDDGRGALPFTVHGTGSVPGGPVTLDASGSSQLVSGLLLAAPRFTNGVEVRHSGPPVPSLPHIEMTVRMLRDAGASVEAGSSDGDRPDFWRVAPGPVNLGEFTVEPDLSNAGPFLAAALVTGGSVTIRDWPENSLQAADAILDVLTRMGATVTRSATGLTVTGSGTVNGVEADLRDIPEMCLPLTSAAALAAGPSAFTGVGHTRAQETDRLAAIVKEINAMGGEVSELPDGLSIRPRPLHAPAGHAFETYDDHRMVMAAAVLGLGVPGIEVLNVATVGKTFPGFTEAWESLVRGDDS</sequence>
<comment type="function">
    <text evidence="7">Catalyzes the transfer of the enolpyruvyl moiety of phosphoenolpyruvate (PEP) to the 5-hydroxyl of shikimate-3-phosphate (S3P) to produce enolpyruvyl shikimate-3-phosphate and inorganic phosphate.</text>
</comment>
<dbReference type="GO" id="GO:0003866">
    <property type="term" value="F:3-phosphoshikimate 1-carboxyvinyltransferase activity"/>
    <property type="evidence" value="ECO:0007669"/>
    <property type="project" value="UniProtKB-UniRule"/>
</dbReference>
<comment type="similarity">
    <text evidence="2 7">Belongs to the EPSP synthase family.</text>
</comment>
<dbReference type="AlphaFoldDB" id="A0A6P2BY43"/>
<dbReference type="PANTHER" id="PTHR21090:SF5">
    <property type="entry name" value="PENTAFUNCTIONAL AROM POLYPEPTIDE"/>
    <property type="match status" value="1"/>
</dbReference>
<dbReference type="Gene3D" id="3.65.10.10">
    <property type="entry name" value="Enolpyruvate transferase domain"/>
    <property type="match status" value="2"/>
</dbReference>
<feature type="binding site" evidence="7">
    <location>
        <position position="170"/>
    </location>
    <ligand>
        <name>3-phosphoshikimate</name>
        <dbReference type="ChEBI" id="CHEBI:145989"/>
    </ligand>
</feature>
<feature type="binding site" evidence="7">
    <location>
        <position position="171"/>
    </location>
    <ligand>
        <name>3-phosphoshikimate</name>
        <dbReference type="ChEBI" id="CHEBI:145989"/>
    </ligand>
</feature>
<feature type="binding site" evidence="7">
    <location>
        <position position="25"/>
    </location>
    <ligand>
        <name>3-phosphoshikimate</name>
        <dbReference type="ChEBI" id="CHEBI:145989"/>
    </ligand>
</feature>
<comment type="caution">
    <text evidence="9">The sequence shown here is derived from an EMBL/GenBank/DDBJ whole genome shotgun (WGS) entry which is preliminary data.</text>
</comment>
<feature type="binding site" evidence="7">
    <location>
        <position position="169"/>
    </location>
    <ligand>
        <name>3-phosphoshikimate</name>
        <dbReference type="ChEBI" id="CHEBI:145989"/>
    </ligand>
</feature>
<proteinExistence type="inferred from homology"/>
<dbReference type="InterPro" id="IPR006264">
    <property type="entry name" value="EPSP_synthase"/>
</dbReference>
<dbReference type="GO" id="GO:0009073">
    <property type="term" value="P:aromatic amino acid family biosynthetic process"/>
    <property type="evidence" value="ECO:0007669"/>
    <property type="project" value="UniProtKB-KW"/>
</dbReference>
<accession>A0A6P2BY43</accession>
<evidence type="ECO:0000259" key="8">
    <source>
        <dbReference type="Pfam" id="PF00275"/>
    </source>
</evidence>
<dbReference type="GO" id="GO:0009423">
    <property type="term" value="P:chorismate biosynthetic process"/>
    <property type="evidence" value="ECO:0007669"/>
    <property type="project" value="UniProtKB-UniRule"/>
</dbReference>
<comment type="pathway">
    <text evidence="1 7">Metabolic intermediate biosynthesis; chorismate biosynthesis; chorismate from D-erythrose 4-phosphate and phosphoenolpyruvate: step 6/7.</text>
</comment>
<feature type="binding site" evidence="7">
    <location>
        <position position="25"/>
    </location>
    <ligand>
        <name>phosphoenolpyruvate</name>
        <dbReference type="ChEBI" id="CHEBI:58702"/>
    </ligand>
</feature>
<dbReference type="OrthoDB" id="9809920at2"/>
<dbReference type="InterPro" id="IPR036968">
    <property type="entry name" value="Enolpyruvate_Tfrase_sf"/>
</dbReference>
<dbReference type="InterPro" id="IPR013792">
    <property type="entry name" value="RNA3'P_cycl/enolpyr_Trfase_a/b"/>
</dbReference>
<dbReference type="SUPFAM" id="SSF55205">
    <property type="entry name" value="EPT/RTPC-like"/>
    <property type="match status" value="1"/>
</dbReference>
<comment type="catalytic activity">
    <reaction evidence="6">
        <text>3-phosphoshikimate + phosphoenolpyruvate = 5-O-(1-carboxyvinyl)-3-phosphoshikimate + phosphate</text>
        <dbReference type="Rhea" id="RHEA:21256"/>
        <dbReference type="ChEBI" id="CHEBI:43474"/>
        <dbReference type="ChEBI" id="CHEBI:57701"/>
        <dbReference type="ChEBI" id="CHEBI:58702"/>
        <dbReference type="ChEBI" id="CHEBI:145989"/>
        <dbReference type="EC" id="2.5.1.19"/>
    </reaction>
    <physiologicalReaction direction="left-to-right" evidence="6">
        <dbReference type="Rhea" id="RHEA:21257"/>
    </physiologicalReaction>
</comment>
<feature type="binding site" evidence="7">
    <location>
        <position position="393"/>
    </location>
    <ligand>
        <name>phosphoenolpyruvate</name>
        <dbReference type="ChEBI" id="CHEBI:58702"/>
    </ligand>
</feature>
<feature type="binding site" evidence="7">
    <location>
        <position position="198"/>
    </location>
    <ligand>
        <name>3-phosphoshikimate</name>
        <dbReference type="ChEBI" id="CHEBI:145989"/>
    </ligand>
</feature>
<evidence type="ECO:0000256" key="6">
    <source>
        <dbReference type="ARBA" id="ARBA00044633"/>
    </source>
</evidence>
<evidence type="ECO:0000256" key="4">
    <source>
        <dbReference type="ARBA" id="ARBA00022679"/>
    </source>
</evidence>
<evidence type="ECO:0000256" key="5">
    <source>
        <dbReference type="ARBA" id="ARBA00023141"/>
    </source>
</evidence>
<feature type="binding site" evidence="7">
    <location>
        <position position="318"/>
    </location>
    <ligand>
        <name>3-phosphoshikimate</name>
        <dbReference type="ChEBI" id="CHEBI:145989"/>
    </ligand>
</feature>
<feature type="binding site" evidence="7">
    <location>
        <position position="26"/>
    </location>
    <ligand>
        <name>3-phosphoshikimate</name>
        <dbReference type="ChEBI" id="CHEBI:145989"/>
    </ligand>
</feature>